<feature type="compositionally biased region" description="Pro residues" evidence="1">
    <location>
        <begin position="392"/>
        <end position="414"/>
    </location>
</feature>
<evidence type="ECO:0000259" key="3">
    <source>
        <dbReference type="Pfam" id="PF14332"/>
    </source>
</evidence>
<comment type="caution">
    <text evidence="4">The sequence shown here is derived from an EMBL/GenBank/DDBJ whole genome shotgun (WGS) entry which is preliminary data.</text>
</comment>
<dbReference type="Proteomes" id="UP001165044">
    <property type="component" value="Unassembled WGS sequence"/>
</dbReference>
<feature type="region of interest" description="Disordered" evidence="1">
    <location>
        <begin position="364"/>
        <end position="419"/>
    </location>
</feature>
<feature type="domain" description="PatA-like N-terminal" evidence="3">
    <location>
        <begin position="14"/>
        <end position="125"/>
    </location>
</feature>
<evidence type="ECO:0000256" key="1">
    <source>
        <dbReference type="SAM" id="MobiDB-lite"/>
    </source>
</evidence>
<feature type="transmembrane region" description="Helical" evidence="2">
    <location>
        <begin position="330"/>
        <end position="349"/>
    </location>
</feature>
<dbReference type="SUPFAM" id="SSF160246">
    <property type="entry name" value="EspE N-terminal domain-like"/>
    <property type="match status" value="1"/>
</dbReference>
<dbReference type="Pfam" id="PF14332">
    <property type="entry name" value="DUF4388"/>
    <property type="match status" value="1"/>
</dbReference>
<name>A0ABQ5PVT9_9BACT</name>
<keyword evidence="2" id="KW-0812">Transmembrane</keyword>
<keyword evidence="5" id="KW-1185">Reference proteome</keyword>
<protein>
    <recommendedName>
        <fullName evidence="3">PatA-like N-terminal domain-containing protein</fullName>
    </recommendedName>
</protein>
<reference evidence="4" key="1">
    <citation type="journal article" date="2023" name="Antonie Van Leeuwenhoek">
        <title>Mesoterricola silvestris gen. nov., sp. nov., Mesoterricola sediminis sp. nov., Geothrix oryzae sp. nov., Geothrix edaphica sp. nov., Geothrix rubra sp. nov., and Geothrix limicola sp. nov., six novel members of Acidobacteriota isolated from soils.</title>
        <authorList>
            <person name="Itoh H."/>
            <person name="Sugisawa Y."/>
            <person name="Mise K."/>
            <person name="Xu Z."/>
            <person name="Kuniyasu M."/>
            <person name="Ushijima N."/>
            <person name="Kawano K."/>
            <person name="Kobayashi E."/>
            <person name="Shiratori Y."/>
            <person name="Masuda Y."/>
            <person name="Senoo K."/>
        </authorList>
    </citation>
    <scope>NUCLEOTIDE SEQUENCE</scope>
    <source>
        <strain evidence="4">Red802</strain>
    </source>
</reference>
<dbReference type="InterPro" id="IPR037257">
    <property type="entry name" value="T2SS_E_N_sf"/>
</dbReference>
<feature type="region of interest" description="Disordered" evidence="1">
    <location>
        <begin position="279"/>
        <end position="298"/>
    </location>
</feature>
<dbReference type="RefSeq" id="WP_285606817.1">
    <property type="nucleotide sequence ID" value="NZ_BSDC01000001.1"/>
</dbReference>
<dbReference type="EMBL" id="BSDC01000001">
    <property type="protein sequence ID" value="GLH66507.1"/>
    <property type="molecule type" value="Genomic_DNA"/>
</dbReference>
<evidence type="ECO:0000313" key="4">
    <source>
        <dbReference type="EMBL" id="GLH66507.1"/>
    </source>
</evidence>
<gene>
    <name evidence="4" type="ORF">GETHED_08710</name>
</gene>
<keyword evidence="2" id="KW-0472">Membrane</keyword>
<feature type="compositionally biased region" description="Pro residues" evidence="1">
    <location>
        <begin position="369"/>
        <end position="380"/>
    </location>
</feature>
<dbReference type="PRINTS" id="PR01217">
    <property type="entry name" value="PRICHEXTENSN"/>
</dbReference>
<dbReference type="InterPro" id="IPR025497">
    <property type="entry name" value="PatA-like_N"/>
</dbReference>
<keyword evidence="2" id="KW-1133">Transmembrane helix</keyword>
<organism evidence="4 5">
    <name type="scientific">Geothrix edaphica</name>
    <dbReference type="NCBI Taxonomy" id="2927976"/>
    <lineage>
        <taxon>Bacteria</taxon>
        <taxon>Pseudomonadati</taxon>
        <taxon>Acidobacteriota</taxon>
        <taxon>Holophagae</taxon>
        <taxon>Holophagales</taxon>
        <taxon>Holophagaceae</taxon>
        <taxon>Geothrix</taxon>
    </lineage>
</organism>
<accession>A0ABQ5PVT9</accession>
<proteinExistence type="predicted"/>
<evidence type="ECO:0000256" key="2">
    <source>
        <dbReference type="SAM" id="Phobius"/>
    </source>
</evidence>
<evidence type="ECO:0000313" key="5">
    <source>
        <dbReference type="Proteomes" id="UP001165044"/>
    </source>
</evidence>
<sequence length="531" mass="58031">MSLPALRDLFARHRTGATGLWRLGHEPGRTIFFEQGNVVFASSSHPLDRLTHLLVERGKLTQVQLDYAMANLNPTMSIGRNLIEMGFITQRDLLDVARAQVERVVWASMAGAAEPPAFEAKPLDASTVRLPFDTPAMLLAGVLNLQDRERLLAELGPLDQTVALEGRRPPELSLPPDLVRIPSLLDGPRTLLELSREAGVEPFRLGAFVLFLREMGWVRLEGAPTLDIPVLEPFPIPLPVAPPTPPPAPKSSLIEEIQAAQLPTTNLEHLSEALDQLGPEDEVDEPLPQGGFQPPAPQERALPIQQTAAGSTEFPEPPYLEPRATSRRPLILFLILLVALGLWAGLRWYKRNPIILPRLAQATHQNPEPATPKPEPPTTEAPPKIEAKASPEPEPAVQAPPPVTPKPAPKPPAVPSKAERMKAIRDGNWKLALTQGAAQLGAMQGKWSLRLEIACQGETIQHAAGLLKDRDPDLFILPMTMRNGRTCYQVFLGSHDSEAAAMTAAKRLPAPFLAAGNRPKPFRADQIPSRQ</sequence>